<dbReference type="EMBL" id="JACAGK010000078">
    <property type="protein sequence ID" value="MDM1050216.1"/>
    <property type="molecule type" value="Genomic_DNA"/>
</dbReference>
<dbReference type="InterPro" id="IPR005094">
    <property type="entry name" value="Endonuclease_MobA/VirD2"/>
</dbReference>
<evidence type="ECO:0000313" key="3">
    <source>
        <dbReference type="EMBL" id="MDM1050216.1"/>
    </source>
</evidence>
<keyword evidence="4" id="KW-1185">Reference proteome</keyword>
<dbReference type="Proteomes" id="UP001170954">
    <property type="component" value="Unassembled WGS sequence"/>
</dbReference>
<feature type="region of interest" description="Disordered" evidence="1">
    <location>
        <begin position="295"/>
        <end position="318"/>
    </location>
</feature>
<reference evidence="3" key="2">
    <citation type="journal article" date="2022" name="Sci. Total Environ.">
        <title>Prevalence, transmission, and molecular epidemiology of tet(X)-positive bacteria among humans, animals, and environmental niches in China: An epidemiological, and genomic-based study.</title>
        <authorList>
            <person name="Dong N."/>
            <person name="Zeng Y."/>
            <person name="Cai C."/>
            <person name="Sun C."/>
            <person name="Lu J."/>
            <person name="Liu C."/>
            <person name="Zhou H."/>
            <person name="Sun Q."/>
            <person name="Shu L."/>
            <person name="Wang H."/>
            <person name="Wang Y."/>
            <person name="Wang S."/>
            <person name="Wu C."/>
            <person name="Chan E.W."/>
            <person name="Chen G."/>
            <person name="Shen Z."/>
            <person name="Chen S."/>
            <person name="Zhang R."/>
        </authorList>
    </citation>
    <scope>NUCLEOTIDE SEQUENCE</scope>
    <source>
        <strain evidence="3">R1692</strain>
    </source>
</reference>
<proteinExistence type="predicted"/>
<dbReference type="RefSeq" id="WP_286652337.1">
    <property type="nucleotide sequence ID" value="NZ_JACAGK010000078.1"/>
</dbReference>
<organism evidence="3 4">
    <name type="scientific">Sphingobacterium hotanense</name>
    <dbReference type="NCBI Taxonomy" id="649196"/>
    <lineage>
        <taxon>Bacteria</taxon>
        <taxon>Pseudomonadati</taxon>
        <taxon>Bacteroidota</taxon>
        <taxon>Sphingobacteriia</taxon>
        <taxon>Sphingobacteriales</taxon>
        <taxon>Sphingobacteriaceae</taxon>
        <taxon>Sphingobacterium</taxon>
    </lineage>
</organism>
<gene>
    <name evidence="3" type="ORF">HX018_18420</name>
</gene>
<accession>A0ABT7NSI5</accession>
<evidence type="ECO:0000259" key="2">
    <source>
        <dbReference type="Pfam" id="PF03432"/>
    </source>
</evidence>
<sequence length="318" mass="36452">MTGKAKAVKGSSQGLDYLLNDKGTAVELLRNGLFGKDGSEMYREFKMMTPNNPTKNLALSIVVSPHKIYTKDFKEMDWQQLCKDVLEKLKLQDHHQYLCALHQSRTTKHAHIYVNRISSSGATYSDKYLAFTLHKVLDQICKERGWYNAKEINHHLNKVEKQYALKAIRDELRNPMNISLDKLKEALLKRGYELHLTKNSTGYVGGRIIPTDYKKETTSKLEDITKKGGFKFSELDKDLRVETILNTLEQNKIKLELEKPKEQISEGVENKIDPTEAKSFITSIGNAFNVLGSFGAGANDQADENQKMKKKKKNYYRR</sequence>
<protein>
    <submittedName>
        <fullName evidence="3">Relaxase/mobilization nuclease domain-containing protein</fullName>
    </submittedName>
</protein>
<evidence type="ECO:0000256" key="1">
    <source>
        <dbReference type="SAM" id="MobiDB-lite"/>
    </source>
</evidence>
<name>A0ABT7NSI5_9SPHI</name>
<feature type="domain" description="MobA/VirD2-like nuclease" evidence="2">
    <location>
        <begin position="17"/>
        <end position="146"/>
    </location>
</feature>
<comment type="caution">
    <text evidence="3">The sequence shown here is derived from an EMBL/GenBank/DDBJ whole genome shotgun (WGS) entry which is preliminary data.</text>
</comment>
<reference evidence="3" key="1">
    <citation type="submission" date="2020-06" db="EMBL/GenBank/DDBJ databases">
        <authorList>
            <person name="Dong N."/>
        </authorList>
    </citation>
    <scope>NUCLEOTIDE SEQUENCE</scope>
    <source>
        <strain evidence="3">R1692</strain>
    </source>
</reference>
<evidence type="ECO:0000313" key="4">
    <source>
        <dbReference type="Proteomes" id="UP001170954"/>
    </source>
</evidence>
<dbReference type="Pfam" id="PF03432">
    <property type="entry name" value="Relaxase"/>
    <property type="match status" value="1"/>
</dbReference>
<feature type="compositionally biased region" description="Basic residues" evidence="1">
    <location>
        <begin position="308"/>
        <end position="318"/>
    </location>
</feature>